<comment type="caution">
    <text evidence="2">The sequence shown here is derived from an EMBL/GenBank/DDBJ whole genome shotgun (WGS) entry which is preliminary data.</text>
</comment>
<evidence type="ECO:0000256" key="1">
    <source>
        <dbReference type="SAM" id="MobiDB-lite"/>
    </source>
</evidence>
<protein>
    <submittedName>
        <fullName evidence="2">Uncharacterized protein</fullName>
    </submittedName>
</protein>
<reference evidence="2" key="1">
    <citation type="journal article" date="2022" name="Int. J. Mol. Sci.">
        <title>Draft Genome of Tanacetum Coccineum: Genomic Comparison of Closely Related Tanacetum-Family Plants.</title>
        <authorList>
            <person name="Yamashiro T."/>
            <person name="Shiraishi A."/>
            <person name="Nakayama K."/>
            <person name="Satake H."/>
        </authorList>
    </citation>
    <scope>NUCLEOTIDE SEQUENCE</scope>
</reference>
<dbReference type="Proteomes" id="UP001151760">
    <property type="component" value="Unassembled WGS sequence"/>
</dbReference>
<keyword evidence="3" id="KW-1185">Reference proteome</keyword>
<sequence>MRASALIRHHQQLDRPMKSDGANSGGPQTICTQSAPCLPTQMGPAISSWFSSITSIESRCEDKLGSSSGLSIVTADSLGSAQDEKSGNSQVNDAVVEAKSSSTWLTPQKQSLTSWQAHNLERVDLVGPEKRPTTYGVHIGIPGTLIYHDHGLGDLMSGLILKWEGNLRVCNPRFIRI</sequence>
<gene>
    <name evidence="2" type="ORF">Tco_0772184</name>
</gene>
<evidence type="ECO:0000313" key="2">
    <source>
        <dbReference type="EMBL" id="GJS89548.1"/>
    </source>
</evidence>
<proteinExistence type="predicted"/>
<feature type="region of interest" description="Disordered" evidence="1">
    <location>
        <begin position="1"/>
        <end position="27"/>
    </location>
</feature>
<dbReference type="EMBL" id="BQNB010011359">
    <property type="protein sequence ID" value="GJS89548.1"/>
    <property type="molecule type" value="Genomic_DNA"/>
</dbReference>
<name>A0ABQ4ZH68_9ASTR</name>
<evidence type="ECO:0000313" key="3">
    <source>
        <dbReference type="Proteomes" id="UP001151760"/>
    </source>
</evidence>
<accession>A0ABQ4ZH68</accession>
<organism evidence="2 3">
    <name type="scientific">Tanacetum coccineum</name>
    <dbReference type="NCBI Taxonomy" id="301880"/>
    <lineage>
        <taxon>Eukaryota</taxon>
        <taxon>Viridiplantae</taxon>
        <taxon>Streptophyta</taxon>
        <taxon>Embryophyta</taxon>
        <taxon>Tracheophyta</taxon>
        <taxon>Spermatophyta</taxon>
        <taxon>Magnoliopsida</taxon>
        <taxon>eudicotyledons</taxon>
        <taxon>Gunneridae</taxon>
        <taxon>Pentapetalae</taxon>
        <taxon>asterids</taxon>
        <taxon>campanulids</taxon>
        <taxon>Asterales</taxon>
        <taxon>Asteraceae</taxon>
        <taxon>Asteroideae</taxon>
        <taxon>Anthemideae</taxon>
        <taxon>Anthemidinae</taxon>
        <taxon>Tanacetum</taxon>
    </lineage>
</organism>
<reference evidence="2" key="2">
    <citation type="submission" date="2022-01" db="EMBL/GenBank/DDBJ databases">
        <authorList>
            <person name="Yamashiro T."/>
            <person name="Shiraishi A."/>
            <person name="Satake H."/>
            <person name="Nakayama K."/>
        </authorList>
    </citation>
    <scope>NUCLEOTIDE SEQUENCE</scope>
</reference>